<evidence type="ECO:0000256" key="1">
    <source>
        <dbReference type="ARBA" id="ARBA00022679"/>
    </source>
</evidence>
<comment type="caution">
    <text evidence="8">The sequence shown here is derived from an EMBL/GenBank/DDBJ whole genome shotgun (WGS) entry which is preliminary data.</text>
</comment>
<keyword evidence="2 5" id="KW-0547">Nucleotide-binding</keyword>
<keyword evidence="3 8" id="KW-0418">Kinase</keyword>
<evidence type="ECO:0000256" key="4">
    <source>
        <dbReference type="ARBA" id="ARBA00022840"/>
    </source>
</evidence>
<dbReference type="PROSITE" id="PS00107">
    <property type="entry name" value="PROTEIN_KINASE_ATP"/>
    <property type="match status" value="1"/>
</dbReference>
<name>A0ABT3FIB2_9BACT</name>
<dbReference type="InterPro" id="IPR017441">
    <property type="entry name" value="Protein_kinase_ATP_BS"/>
</dbReference>
<keyword evidence="6" id="KW-1133">Transmembrane helix</keyword>
<dbReference type="Pfam" id="PF00069">
    <property type="entry name" value="Pkinase"/>
    <property type="match status" value="1"/>
</dbReference>
<dbReference type="PANTHER" id="PTHR43289:SF6">
    <property type="entry name" value="SERINE_THREONINE-PROTEIN KINASE NEKL-3"/>
    <property type="match status" value="1"/>
</dbReference>
<dbReference type="PANTHER" id="PTHR43289">
    <property type="entry name" value="MITOGEN-ACTIVATED PROTEIN KINASE KINASE KINASE 20-RELATED"/>
    <property type="match status" value="1"/>
</dbReference>
<dbReference type="InterPro" id="IPR000719">
    <property type="entry name" value="Prot_kinase_dom"/>
</dbReference>
<evidence type="ECO:0000256" key="2">
    <source>
        <dbReference type="ARBA" id="ARBA00022741"/>
    </source>
</evidence>
<dbReference type="InterPro" id="IPR008271">
    <property type="entry name" value="Ser/Thr_kinase_AS"/>
</dbReference>
<evidence type="ECO:0000259" key="7">
    <source>
        <dbReference type="PROSITE" id="PS50011"/>
    </source>
</evidence>
<dbReference type="SMART" id="SM00220">
    <property type="entry name" value="S_TKc"/>
    <property type="match status" value="1"/>
</dbReference>
<dbReference type="RefSeq" id="WP_264499155.1">
    <property type="nucleotide sequence ID" value="NZ_JAPDDS010000001.1"/>
</dbReference>
<dbReference type="InterPro" id="IPR011009">
    <property type="entry name" value="Kinase-like_dom_sf"/>
</dbReference>
<dbReference type="PROSITE" id="PS50011">
    <property type="entry name" value="PROTEIN_KINASE_DOM"/>
    <property type="match status" value="1"/>
</dbReference>
<gene>
    <name evidence="8" type="ORF">OKA04_00525</name>
</gene>
<dbReference type="CDD" id="cd14014">
    <property type="entry name" value="STKc_PknB_like"/>
    <property type="match status" value="1"/>
</dbReference>
<sequence length="537" mass="58931">MEKRPTMPCSACHSSLEEDGVCLACLFGEALEAGETTSVEPVGEHAFKRFVPLEAGTYGKFKLRCQIGSGGMGVIWQAEEIATRRVVALKMIRGFMFATEAERQRFQTETTAIAQLDHPHIVPIYEVGEIEEQPFFTMKLLGGGNLSQRLEAGTLPATEAALIMGKLARAVQHAHAHGVLHRDLKPGNVLFDLDGEPFVADFGLAKLEHAEQGLTLSSAQVGTPHYMSPEQARGDVRDITTASDVWALGVMLYRMLTGRLPFPGDTPAEVFSRVLNEDAPVSHMGKAAATRDLETLCLRCLEKEPARRLSSAGELADELERWQRGEPILSRRVTPGERALRWAQRHPWRVTMFASFLLSLLVGFIVSLLLWRSSEASRAVAEANREEATRLAAAERLSGYVSTVAAALAARERHDFSRARQLLAAAPPEHRGLEWRLLKQLCKGDERALFRLPGGEIPETLAVGPDGCSLAVVTGGGVLHLLRHDGTPLREPRPLPELKNGPDLGRANSLNYHGLQLCSRRATLCLFLSQYAPRLQG</sequence>
<dbReference type="Gene3D" id="3.30.200.20">
    <property type="entry name" value="Phosphorylase Kinase, domain 1"/>
    <property type="match status" value="1"/>
</dbReference>
<keyword evidence="8" id="KW-0723">Serine/threonine-protein kinase</keyword>
<dbReference type="SUPFAM" id="SSF56112">
    <property type="entry name" value="Protein kinase-like (PK-like)"/>
    <property type="match status" value="1"/>
</dbReference>
<keyword evidence="6" id="KW-0812">Transmembrane</keyword>
<feature type="transmembrane region" description="Helical" evidence="6">
    <location>
        <begin position="350"/>
        <end position="371"/>
    </location>
</feature>
<evidence type="ECO:0000313" key="8">
    <source>
        <dbReference type="EMBL" id="MCW1883192.1"/>
    </source>
</evidence>
<organism evidence="8 9">
    <name type="scientific">Luteolibacter flavescens</name>
    <dbReference type="NCBI Taxonomy" id="1859460"/>
    <lineage>
        <taxon>Bacteria</taxon>
        <taxon>Pseudomonadati</taxon>
        <taxon>Verrucomicrobiota</taxon>
        <taxon>Verrucomicrobiia</taxon>
        <taxon>Verrucomicrobiales</taxon>
        <taxon>Verrucomicrobiaceae</taxon>
        <taxon>Luteolibacter</taxon>
    </lineage>
</organism>
<dbReference type="PROSITE" id="PS00108">
    <property type="entry name" value="PROTEIN_KINASE_ST"/>
    <property type="match status" value="1"/>
</dbReference>
<feature type="domain" description="Protein kinase" evidence="7">
    <location>
        <begin position="61"/>
        <end position="329"/>
    </location>
</feature>
<reference evidence="8 9" key="1">
    <citation type="submission" date="2022-10" db="EMBL/GenBank/DDBJ databases">
        <title>Luteolibacter flavescens strain MCCC 1K03193, whole genome shotgun sequencing project.</title>
        <authorList>
            <person name="Zhao G."/>
            <person name="Shen L."/>
        </authorList>
    </citation>
    <scope>NUCLEOTIDE SEQUENCE [LARGE SCALE GENOMIC DNA]</scope>
    <source>
        <strain evidence="8 9">MCCC 1K03193</strain>
    </source>
</reference>
<dbReference type="GO" id="GO:0004674">
    <property type="term" value="F:protein serine/threonine kinase activity"/>
    <property type="evidence" value="ECO:0007669"/>
    <property type="project" value="UniProtKB-KW"/>
</dbReference>
<protein>
    <submittedName>
        <fullName evidence="8">Serine/threonine protein kinase</fullName>
    </submittedName>
</protein>
<evidence type="ECO:0000256" key="3">
    <source>
        <dbReference type="ARBA" id="ARBA00022777"/>
    </source>
</evidence>
<evidence type="ECO:0000256" key="6">
    <source>
        <dbReference type="SAM" id="Phobius"/>
    </source>
</evidence>
<dbReference type="EMBL" id="JAPDDS010000001">
    <property type="protein sequence ID" value="MCW1883192.1"/>
    <property type="molecule type" value="Genomic_DNA"/>
</dbReference>
<keyword evidence="6" id="KW-0472">Membrane</keyword>
<feature type="binding site" evidence="5">
    <location>
        <position position="90"/>
    </location>
    <ligand>
        <name>ATP</name>
        <dbReference type="ChEBI" id="CHEBI:30616"/>
    </ligand>
</feature>
<proteinExistence type="predicted"/>
<dbReference type="Proteomes" id="UP001207930">
    <property type="component" value="Unassembled WGS sequence"/>
</dbReference>
<keyword evidence="1" id="KW-0808">Transferase</keyword>
<evidence type="ECO:0000313" key="9">
    <source>
        <dbReference type="Proteomes" id="UP001207930"/>
    </source>
</evidence>
<accession>A0ABT3FIB2</accession>
<evidence type="ECO:0000256" key="5">
    <source>
        <dbReference type="PROSITE-ProRule" id="PRU10141"/>
    </source>
</evidence>
<keyword evidence="9" id="KW-1185">Reference proteome</keyword>
<dbReference type="Gene3D" id="1.10.510.10">
    <property type="entry name" value="Transferase(Phosphotransferase) domain 1"/>
    <property type="match status" value="1"/>
</dbReference>
<keyword evidence="4 5" id="KW-0067">ATP-binding</keyword>